<dbReference type="Proteomes" id="UP000215127">
    <property type="component" value="Chromosome 1"/>
</dbReference>
<sequence>MRHHRAATPVLVIENEMLYFVQHSRPADVTIEALKNVRLGGQGMGQPTRRDRETYFAFAGFSFIIISIDQGLTPSPTTLVGREKGRRTPEIYFPNPSDVLAWPATSSKLSRNPG</sequence>
<evidence type="ECO:0000313" key="1">
    <source>
        <dbReference type="EMBL" id="SMQ45581.1"/>
    </source>
</evidence>
<dbReference type="EMBL" id="LT853692">
    <property type="protein sequence ID" value="SMQ45581.1"/>
    <property type="molecule type" value="Genomic_DNA"/>
</dbReference>
<dbReference type="AlphaFoldDB" id="A0A1X7REC7"/>
<protein>
    <submittedName>
        <fullName evidence="1">Uncharacterized protein</fullName>
    </submittedName>
</protein>
<organism evidence="1 2">
    <name type="scientific">Zymoseptoria tritici (strain ST99CH_3D7)</name>
    <dbReference type="NCBI Taxonomy" id="1276538"/>
    <lineage>
        <taxon>Eukaryota</taxon>
        <taxon>Fungi</taxon>
        <taxon>Dikarya</taxon>
        <taxon>Ascomycota</taxon>
        <taxon>Pezizomycotina</taxon>
        <taxon>Dothideomycetes</taxon>
        <taxon>Dothideomycetidae</taxon>
        <taxon>Mycosphaerellales</taxon>
        <taxon>Mycosphaerellaceae</taxon>
        <taxon>Zymoseptoria</taxon>
    </lineage>
</organism>
<evidence type="ECO:0000313" key="2">
    <source>
        <dbReference type="Proteomes" id="UP000215127"/>
    </source>
</evidence>
<reference evidence="1 2" key="1">
    <citation type="submission" date="2016-06" db="EMBL/GenBank/DDBJ databases">
        <authorList>
            <person name="Kjaerup R.B."/>
            <person name="Dalgaard T.S."/>
            <person name="Juul-Madsen H.R."/>
        </authorList>
    </citation>
    <scope>NUCLEOTIDE SEQUENCE [LARGE SCALE GENOMIC DNA]</scope>
</reference>
<keyword evidence="2" id="KW-1185">Reference proteome</keyword>
<name>A0A1X7REC7_ZYMT9</name>
<accession>A0A1X7REC7</accession>
<gene>
    <name evidence="1" type="ORF">ZT3D7_G725</name>
</gene>
<proteinExistence type="predicted"/>